<dbReference type="AlphaFoldDB" id="A0AAV5QUF3"/>
<feature type="transmembrane region" description="Helical" evidence="6">
    <location>
        <begin position="891"/>
        <end position="914"/>
    </location>
</feature>
<protein>
    <submittedName>
        <fullName evidence="7">Bre4 protein</fullName>
    </submittedName>
</protein>
<gene>
    <name evidence="7" type="ORF">DASC09_050930</name>
</gene>
<reference evidence="7 8" key="1">
    <citation type="journal article" date="2023" name="Elife">
        <title>Identification of key yeast species and microbe-microbe interactions impacting larval growth of Drosophila in the wild.</title>
        <authorList>
            <person name="Mure A."/>
            <person name="Sugiura Y."/>
            <person name="Maeda R."/>
            <person name="Honda K."/>
            <person name="Sakurai N."/>
            <person name="Takahashi Y."/>
            <person name="Watada M."/>
            <person name="Katoh T."/>
            <person name="Gotoh A."/>
            <person name="Gotoh Y."/>
            <person name="Taniguchi I."/>
            <person name="Nakamura K."/>
            <person name="Hayashi T."/>
            <person name="Katayama T."/>
            <person name="Uemura T."/>
            <person name="Hattori Y."/>
        </authorList>
    </citation>
    <scope>NUCLEOTIDE SEQUENCE [LARGE SCALE GENOMIC DNA]</scope>
    <source>
        <strain evidence="7 8">SC-9</strain>
    </source>
</reference>
<dbReference type="GeneID" id="90075743"/>
<keyword evidence="2 6" id="KW-0812">Transmembrane</keyword>
<dbReference type="RefSeq" id="XP_064854764.1">
    <property type="nucleotide sequence ID" value="XM_064998692.1"/>
</dbReference>
<dbReference type="GO" id="GO:0016020">
    <property type="term" value="C:membrane"/>
    <property type="evidence" value="ECO:0007669"/>
    <property type="project" value="UniProtKB-SubCell"/>
</dbReference>
<feature type="region of interest" description="Disordered" evidence="5">
    <location>
        <begin position="436"/>
        <end position="457"/>
    </location>
</feature>
<keyword evidence="3 6" id="KW-1133">Transmembrane helix</keyword>
<feature type="transmembrane region" description="Helical" evidence="6">
    <location>
        <begin position="134"/>
        <end position="152"/>
    </location>
</feature>
<sequence length="1149" mass="132181">MINSVHKIESSFSEASYGASKNRTFKRPSITVSQRRLHGLTEHYDIENTNIPGLNELRPGYFDPIYLKKSQSKRNRRRIDDDLDGKSEKLHGMTVNRKTQSSTLTQRAISMSNKTIKDLLNIFSLNSRKSSESFIGVLRIFIGYLISIILCINSTSGRWLGPQRTIVPLIVTIFHPSHSVGTQIEMSILAELGVICGGAVSVLAIFLSSLSLPSRTHYGGIFAVFLFLCIFLLQLLRLEFNRSYYFCITTGIILIYCLTSFPGMTTFINDIGYLQFFKNSIIPSSMGICLTLLINLMVCPRFDHKRLIFSYIKTLSDIKGSILETVGSNVDKQQTLSKNIDWSLITLSENLREYSNELLKITLFESRDLEQIRNCINLIVSPLKSIPYPISLLTPDCDLKDHIHSNLYTKIISSDLQENYKIRSLLDLRSTSENQYDGDDSLSHARPDTTTGPPSNSNLSREYYLRIFENQFKNPALELLISIVACIELSQICLIKYARINITPGELVCDYGFNYDMTNAFFSDILQRNQDIQKEDAGTLLLLRFENTINYLKRNLQNLDITYKKYTNTHKFCDDLLVEREITRCFLFLRYHRQISKLVIFLSHIILKICSKESCLTNGPMSRNFFPWSNWKFNWIDYPMKKALLRLPKQCLRDRGKLTVFSYFQVSNEVDQSFEKIYNMNTSRTFSNMNSRKSASEGDIIRAISHTDYNKQLFLEDSDKSKIKHQIWRLAKKITSGTNSKNSFKNAFLIIMTSLPILITGFDEESHYPWYVNYHCYWCPVLTWVLYSSTSVFSIKKMAKRCCAVIIAGLWALCCCESVFKNSFKGGKHICLIFSALIAFPSMLKFHVYPTESRIGLVSLSVFSLILLDTYDDSESSNLTAGNIWNICWSISASALVAVISTIMINILIWPFIARNQVTKSFGKLLLNLSQCYQIVNDRYVYRDADDPPTELTLTLSTIRETRVLEHLYAVRNLIKSSISEANIINISVNINHYYNRNSEFYFKTVEKILESCYVILNKIIEARINAVQFTSWIKDNDILMSKKLLPLRRDSAVSIIFNFYLVANCFQSENRIPNYLPSMLSLRKRLYDEMSIIKNSMSNLNIEKTNKITEDVHWTEIHAIAFSKSITDIVEELDKIIDYSKIILGEQT</sequence>
<dbReference type="PANTHER" id="PTHR47804">
    <property type="entry name" value="60S RIBOSOMAL PROTEIN L19"/>
    <property type="match status" value="1"/>
</dbReference>
<keyword evidence="4 6" id="KW-0472">Membrane</keyword>
<evidence type="ECO:0000313" key="8">
    <source>
        <dbReference type="Proteomes" id="UP001360560"/>
    </source>
</evidence>
<dbReference type="PANTHER" id="PTHR47804:SF3">
    <property type="entry name" value="PROTEIN BRE4"/>
    <property type="match status" value="1"/>
</dbReference>
<dbReference type="PRINTS" id="PR02047">
    <property type="entry name" value="BREFELDNASP4"/>
</dbReference>
<feature type="compositionally biased region" description="Polar residues" evidence="5">
    <location>
        <begin position="448"/>
        <end position="457"/>
    </location>
</feature>
<feature type="compositionally biased region" description="Basic and acidic residues" evidence="5">
    <location>
        <begin position="78"/>
        <end position="91"/>
    </location>
</feature>
<evidence type="ECO:0000256" key="5">
    <source>
        <dbReference type="SAM" id="MobiDB-lite"/>
    </source>
</evidence>
<evidence type="ECO:0000256" key="1">
    <source>
        <dbReference type="ARBA" id="ARBA00004141"/>
    </source>
</evidence>
<evidence type="ECO:0000313" key="7">
    <source>
        <dbReference type="EMBL" id="GMM37768.1"/>
    </source>
</evidence>
<dbReference type="InterPro" id="IPR052430">
    <property type="entry name" value="IVT-Associated"/>
</dbReference>
<feature type="transmembrane region" description="Helical" evidence="6">
    <location>
        <begin position="768"/>
        <end position="787"/>
    </location>
</feature>
<feature type="transmembrane region" description="Helical" evidence="6">
    <location>
        <begin position="243"/>
        <end position="261"/>
    </location>
</feature>
<feature type="transmembrane region" description="Helical" evidence="6">
    <location>
        <begin position="743"/>
        <end position="762"/>
    </location>
</feature>
<evidence type="ECO:0000256" key="3">
    <source>
        <dbReference type="ARBA" id="ARBA00022989"/>
    </source>
</evidence>
<feature type="region of interest" description="Disordered" evidence="5">
    <location>
        <begin position="72"/>
        <end position="91"/>
    </location>
</feature>
<comment type="caution">
    <text evidence="7">The sequence shown here is derived from an EMBL/GenBank/DDBJ whole genome shotgun (WGS) entry which is preliminary data.</text>
</comment>
<accession>A0AAV5QUF3</accession>
<organism evidence="7 8">
    <name type="scientific">Saccharomycopsis crataegensis</name>
    <dbReference type="NCBI Taxonomy" id="43959"/>
    <lineage>
        <taxon>Eukaryota</taxon>
        <taxon>Fungi</taxon>
        <taxon>Dikarya</taxon>
        <taxon>Ascomycota</taxon>
        <taxon>Saccharomycotina</taxon>
        <taxon>Saccharomycetes</taxon>
        <taxon>Saccharomycopsidaceae</taxon>
        <taxon>Saccharomycopsis</taxon>
    </lineage>
</organism>
<dbReference type="InterPro" id="IPR023244">
    <property type="entry name" value="Brefeldin_A-sensitivity_4"/>
</dbReference>
<evidence type="ECO:0000256" key="6">
    <source>
        <dbReference type="SAM" id="Phobius"/>
    </source>
</evidence>
<evidence type="ECO:0000256" key="4">
    <source>
        <dbReference type="ARBA" id="ARBA00023136"/>
    </source>
</evidence>
<name>A0AAV5QUF3_9ASCO</name>
<dbReference type="EMBL" id="BTFZ01000012">
    <property type="protein sequence ID" value="GMM37768.1"/>
    <property type="molecule type" value="Genomic_DNA"/>
</dbReference>
<comment type="subcellular location">
    <subcellularLocation>
        <location evidence="1">Membrane</location>
        <topology evidence="1">Multi-pass membrane protein</topology>
    </subcellularLocation>
</comment>
<keyword evidence="8" id="KW-1185">Reference proteome</keyword>
<feature type="transmembrane region" description="Helical" evidence="6">
    <location>
        <begin position="188"/>
        <end position="212"/>
    </location>
</feature>
<dbReference type="Proteomes" id="UP001360560">
    <property type="component" value="Unassembled WGS sequence"/>
</dbReference>
<proteinExistence type="predicted"/>
<evidence type="ECO:0000256" key="2">
    <source>
        <dbReference type="ARBA" id="ARBA00022692"/>
    </source>
</evidence>
<feature type="transmembrane region" description="Helical" evidence="6">
    <location>
        <begin position="218"/>
        <end position="236"/>
    </location>
</feature>
<feature type="transmembrane region" description="Helical" evidence="6">
    <location>
        <begin position="281"/>
        <end position="299"/>
    </location>
</feature>